<reference evidence="1 2" key="1">
    <citation type="journal article" date="2017" name="Nat. Commun.">
        <title>Genome assembly with in vitro proximity ligation data and whole-genome triplication in lettuce.</title>
        <authorList>
            <person name="Reyes-Chin-Wo S."/>
            <person name="Wang Z."/>
            <person name="Yang X."/>
            <person name="Kozik A."/>
            <person name="Arikit S."/>
            <person name="Song C."/>
            <person name="Xia L."/>
            <person name="Froenicke L."/>
            <person name="Lavelle D.O."/>
            <person name="Truco M.J."/>
            <person name="Xia R."/>
            <person name="Zhu S."/>
            <person name="Xu C."/>
            <person name="Xu H."/>
            <person name="Xu X."/>
            <person name="Cox K."/>
            <person name="Korf I."/>
            <person name="Meyers B.C."/>
            <person name="Michelmore R.W."/>
        </authorList>
    </citation>
    <scope>NUCLEOTIDE SEQUENCE [LARGE SCALE GENOMIC DNA]</scope>
    <source>
        <strain evidence="2">cv. Salinas</strain>
        <tissue evidence="1">Seedlings</tissue>
    </source>
</reference>
<evidence type="ECO:0000313" key="1">
    <source>
        <dbReference type="EMBL" id="KAJ0198890.1"/>
    </source>
</evidence>
<dbReference type="Proteomes" id="UP000235145">
    <property type="component" value="Unassembled WGS sequence"/>
</dbReference>
<dbReference type="AlphaFoldDB" id="A0A9R1V373"/>
<protein>
    <submittedName>
        <fullName evidence="1">Uncharacterized protein</fullName>
    </submittedName>
</protein>
<dbReference type="EMBL" id="NBSK02000006">
    <property type="protein sequence ID" value="KAJ0198890.1"/>
    <property type="molecule type" value="Genomic_DNA"/>
</dbReference>
<evidence type="ECO:0000313" key="2">
    <source>
        <dbReference type="Proteomes" id="UP000235145"/>
    </source>
</evidence>
<gene>
    <name evidence="1" type="ORF">LSAT_V11C600303950</name>
</gene>
<organism evidence="1 2">
    <name type="scientific">Lactuca sativa</name>
    <name type="common">Garden lettuce</name>
    <dbReference type="NCBI Taxonomy" id="4236"/>
    <lineage>
        <taxon>Eukaryota</taxon>
        <taxon>Viridiplantae</taxon>
        <taxon>Streptophyta</taxon>
        <taxon>Embryophyta</taxon>
        <taxon>Tracheophyta</taxon>
        <taxon>Spermatophyta</taxon>
        <taxon>Magnoliopsida</taxon>
        <taxon>eudicotyledons</taxon>
        <taxon>Gunneridae</taxon>
        <taxon>Pentapetalae</taxon>
        <taxon>asterids</taxon>
        <taxon>campanulids</taxon>
        <taxon>Asterales</taxon>
        <taxon>Asteraceae</taxon>
        <taxon>Cichorioideae</taxon>
        <taxon>Cichorieae</taxon>
        <taxon>Lactucinae</taxon>
        <taxon>Lactuca</taxon>
    </lineage>
</organism>
<comment type="caution">
    <text evidence="1">The sequence shown here is derived from an EMBL/GenBank/DDBJ whole genome shotgun (WGS) entry which is preliminary data.</text>
</comment>
<proteinExistence type="predicted"/>
<sequence>MPTSIVPFNALHCFHSYALPRSSFYSFISFFLPHKSPTSIHFSPISPRKHHPEGWSPVAGGTVMAVELPGKFPTIHHTYTYRDRETSRGRQEEARWCRHSSISPKSHTRTIKLLKALYFCVPFRELLGYMEMMKIYEDLELI</sequence>
<name>A0A9R1V373_LACSA</name>
<accession>A0A9R1V373</accession>
<keyword evidence="2" id="KW-1185">Reference proteome</keyword>